<sequence>MRLGSSGSGVHKLMTISGSARIPGARLVRDGVAMDGVRVHPEVPVTSAAGRAGDLCVVYTWYIRYRMYQVYTTRPWRSQHERRLRAGAPADRVRRDEPKGRERSLCAFRAP</sequence>
<evidence type="ECO:0000256" key="1">
    <source>
        <dbReference type="SAM" id="MobiDB-lite"/>
    </source>
</evidence>
<name>A0ABP6Z808_9ACTN</name>
<feature type="compositionally biased region" description="Basic and acidic residues" evidence="1">
    <location>
        <begin position="91"/>
        <end position="104"/>
    </location>
</feature>
<keyword evidence="3" id="KW-1185">Reference proteome</keyword>
<dbReference type="EMBL" id="BAAAZO010000002">
    <property type="protein sequence ID" value="GAA3600061.1"/>
    <property type="molecule type" value="Genomic_DNA"/>
</dbReference>
<comment type="caution">
    <text evidence="2">The sequence shown here is derived from an EMBL/GenBank/DDBJ whole genome shotgun (WGS) entry which is preliminary data.</text>
</comment>
<reference evidence="3" key="1">
    <citation type="journal article" date="2019" name="Int. J. Syst. Evol. Microbiol.">
        <title>The Global Catalogue of Microorganisms (GCM) 10K type strain sequencing project: providing services to taxonomists for standard genome sequencing and annotation.</title>
        <authorList>
            <consortium name="The Broad Institute Genomics Platform"/>
            <consortium name="The Broad Institute Genome Sequencing Center for Infectious Disease"/>
            <person name="Wu L."/>
            <person name="Ma J."/>
        </authorList>
    </citation>
    <scope>NUCLEOTIDE SEQUENCE [LARGE SCALE GENOMIC DNA]</scope>
    <source>
        <strain evidence="3">JCM 16902</strain>
    </source>
</reference>
<evidence type="ECO:0000313" key="2">
    <source>
        <dbReference type="EMBL" id="GAA3600061.1"/>
    </source>
</evidence>
<organism evidence="2 3">
    <name type="scientific">Kineosporia mesophila</name>
    <dbReference type="NCBI Taxonomy" id="566012"/>
    <lineage>
        <taxon>Bacteria</taxon>
        <taxon>Bacillati</taxon>
        <taxon>Actinomycetota</taxon>
        <taxon>Actinomycetes</taxon>
        <taxon>Kineosporiales</taxon>
        <taxon>Kineosporiaceae</taxon>
        <taxon>Kineosporia</taxon>
    </lineage>
</organism>
<feature type="region of interest" description="Disordered" evidence="1">
    <location>
        <begin position="79"/>
        <end position="111"/>
    </location>
</feature>
<accession>A0ABP6Z808</accession>
<protein>
    <submittedName>
        <fullName evidence="2">Uncharacterized protein</fullName>
    </submittedName>
</protein>
<evidence type="ECO:0000313" key="3">
    <source>
        <dbReference type="Proteomes" id="UP001501074"/>
    </source>
</evidence>
<proteinExistence type="predicted"/>
<dbReference type="Proteomes" id="UP001501074">
    <property type="component" value="Unassembled WGS sequence"/>
</dbReference>
<gene>
    <name evidence="2" type="ORF">GCM10022223_14480</name>
</gene>